<dbReference type="eggNOG" id="ENOG5032YRQ">
    <property type="taxonomic scope" value="Bacteria"/>
</dbReference>
<protein>
    <submittedName>
        <fullName evidence="1">Uncharacterized protein</fullName>
    </submittedName>
</protein>
<name>B0MB60_ANACD</name>
<organism evidence="1 2">
    <name type="scientific">Anaerostipes caccae (strain DSM 14662 / CCUG 47493 / JCM 13470 / NCIMB 13811 / L1-92)</name>
    <dbReference type="NCBI Taxonomy" id="411490"/>
    <lineage>
        <taxon>Bacteria</taxon>
        <taxon>Bacillati</taxon>
        <taxon>Bacillota</taxon>
        <taxon>Clostridia</taxon>
        <taxon>Lachnospirales</taxon>
        <taxon>Lachnospiraceae</taxon>
        <taxon>Anaerostipes</taxon>
    </lineage>
</organism>
<sequence length="154" mass="17537">MQKVNVLGTEYTIKLDVPSEKMPFGGDGCMDQSIREIWIADFGESDRDSIKDLDSYRKKVLRHEIVHAFLYESGLWNNSGNVKAWGQSEEITDWIALQFPKMLQAFIDVDAIDLPEGNIVTKEVTVDSSKVAKAVMENVKKQLEERTYYPRGCS</sequence>
<dbReference type="RefSeq" id="WP_006566293.1">
    <property type="nucleotide sequence ID" value="NZ_AP023027.1"/>
</dbReference>
<keyword evidence="2" id="KW-1185">Reference proteome</keyword>
<dbReference type="EMBL" id="ABAX03000005">
    <property type="protein sequence ID" value="EDR98735.1"/>
    <property type="molecule type" value="Genomic_DNA"/>
</dbReference>
<dbReference type="AlphaFoldDB" id="B0MB60"/>
<dbReference type="HOGENOM" id="CLU_1700572_0_0_9"/>
<reference evidence="1" key="1">
    <citation type="submission" date="2007-11" db="EMBL/GenBank/DDBJ databases">
        <authorList>
            <person name="Fulton L."/>
            <person name="Clifton S."/>
            <person name="Fulton B."/>
            <person name="Xu J."/>
            <person name="Minx P."/>
            <person name="Pepin K.H."/>
            <person name="Johnson M."/>
            <person name="Thiruvilangam P."/>
            <person name="Bhonagiri V."/>
            <person name="Nash W.E."/>
            <person name="Mardis E.R."/>
            <person name="Wilson R.K."/>
        </authorList>
    </citation>
    <scope>NUCLEOTIDE SEQUENCE [LARGE SCALE GENOMIC DNA]</scope>
    <source>
        <strain evidence="1">DSM 14662</strain>
    </source>
</reference>
<proteinExistence type="predicted"/>
<evidence type="ECO:0000313" key="1">
    <source>
        <dbReference type="EMBL" id="EDR98735.1"/>
    </source>
</evidence>
<accession>B0MB60</accession>
<gene>
    <name evidence="1" type="ORF">ANACAC_00786</name>
</gene>
<dbReference type="Proteomes" id="UP000004935">
    <property type="component" value="Unassembled WGS sequence"/>
</dbReference>
<dbReference type="STRING" id="411490.ANACAC_00786"/>
<reference evidence="1" key="2">
    <citation type="submission" date="2013-11" db="EMBL/GenBank/DDBJ databases">
        <title>Draft genome sequence of Anaerostipes caccae (DSM 14662).</title>
        <authorList>
            <person name="Sudarsanam P."/>
            <person name="Ley R."/>
            <person name="Guruge J."/>
            <person name="Turnbaugh P.J."/>
            <person name="Mahowald M."/>
            <person name="Liep D."/>
            <person name="Gordon J."/>
        </authorList>
    </citation>
    <scope>NUCLEOTIDE SEQUENCE</scope>
    <source>
        <strain evidence="1">DSM 14662</strain>
    </source>
</reference>
<evidence type="ECO:0000313" key="2">
    <source>
        <dbReference type="Proteomes" id="UP000004935"/>
    </source>
</evidence>
<comment type="caution">
    <text evidence="1">The sequence shown here is derived from an EMBL/GenBank/DDBJ whole genome shotgun (WGS) entry which is preliminary data.</text>
</comment>